<dbReference type="Gene3D" id="3.40.50.720">
    <property type="entry name" value="NAD(P)-binding Rossmann-like Domain"/>
    <property type="match status" value="1"/>
</dbReference>
<dbReference type="PANTHER" id="PTHR42923:SF43">
    <property type="entry name" value="AMINE OXIDASE"/>
    <property type="match status" value="1"/>
</dbReference>
<dbReference type="EMBL" id="JACHZG010000001">
    <property type="protein sequence ID" value="MBB3326990.1"/>
    <property type="molecule type" value="Genomic_DNA"/>
</dbReference>
<evidence type="ECO:0000313" key="3">
    <source>
        <dbReference type="EMBL" id="MBB3326990.1"/>
    </source>
</evidence>
<feature type="compositionally biased region" description="Basic and acidic residues" evidence="1">
    <location>
        <begin position="17"/>
        <end position="31"/>
    </location>
</feature>
<dbReference type="Proteomes" id="UP000565572">
    <property type="component" value="Unassembled WGS sequence"/>
</dbReference>
<dbReference type="InterPro" id="IPR036188">
    <property type="entry name" value="FAD/NAD-bd_sf"/>
</dbReference>
<protein>
    <submittedName>
        <fullName evidence="3">Isorenieratene synthase</fullName>
    </submittedName>
</protein>
<dbReference type="AlphaFoldDB" id="A0A7W5P6X8"/>
<name>A0A7W5P6X8_9ACTN</name>
<sequence>MRVRHAVRTMKQAWLPGRDKKAVRHPGEHGALRPSPDQPQRSTLVLGGGIAGIAAAVGLAERGVEVTLVEREAQLGGRVRSWPVEHDSAAGAPVTMSRGFHAFFRQYYNLRALLRRVDPALEGLTAVEDYPLVLAGGHRDSFAGVPRTPPLNMAAFVAQSPSFTAGDLKNIDEVAVWELLDVDFPATFSAHDGESAAAFLDRLGFPDAARHLALEVFARSFFAAPDEFSAGELVGMFHSYFLGSSEGLLFDVPVDDYDTIFWGPLRGYLERLGVEVRAGETVQDLDLGGDQVSVTTDRGTLTADTVVLATDLRTTRSLVETTRGSLDDPGWRSRIAETRDAPPFAVWRLWLDRKVAADRPAFLGTSGYGPMDNITVLERFEAGARRWSDAHDASVVEVHAYALQPEDGDEAQVRRTLRAELARVYPETADAEVVGEEWLLSDDCPLVGTTPWVLRPEVATPDLRLVLAGDGIRCDYPVALMERAATTGFLAANRLLAGWGLAGHDLWTVPMSTRQPGLLKARTLLDRVSA</sequence>
<organism evidence="3 4">
    <name type="scientific">Microlunatus antarcticus</name>
    <dbReference type="NCBI Taxonomy" id="53388"/>
    <lineage>
        <taxon>Bacteria</taxon>
        <taxon>Bacillati</taxon>
        <taxon>Actinomycetota</taxon>
        <taxon>Actinomycetes</taxon>
        <taxon>Propionibacteriales</taxon>
        <taxon>Propionibacteriaceae</taxon>
        <taxon>Microlunatus</taxon>
    </lineage>
</organism>
<evidence type="ECO:0000259" key="2">
    <source>
        <dbReference type="Pfam" id="PF01593"/>
    </source>
</evidence>
<dbReference type="Gene3D" id="3.30.9.10">
    <property type="entry name" value="D-Amino Acid Oxidase, subunit A, domain 2"/>
    <property type="match status" value="1"/>
</dbReference>
<dbReference type="InterPro" id="IPR050464">
    <property type="entry name" value="Zeta_carotene_desat/Oxidored"/>
</dbReference>
<accession>A0A7W5P6X8</accession>
<dbReference type="Pfam" id="PF01593">
    <property type="entry name" value="Amino_oxidase"/>
    <property type="match status" value="1"/>
</dbReference>
<dbReference type="GO" id="GO:0016491">
    <property type="term" value="F:oxidoreductase activity"/>
    <property type="evidence" value="ECO:0007669"/>
    <property type="project" value="InterPro"/>
</dbReference>
<feature type="domain" description="Amine oxidase" evidence="2">
    <location>
        <begin position="50"/>
        <end position="496"/>
    </location>
</feature>
<feature type="region of interest" description="Disordered" evidence="1">
    <location>
        <begin position="17"/>
        <end position="40"/>
    </location>
</feature>
<reference evidence="3 4" key="1">
    <citation type="submission" date="2020-08" db="EMBL/GenBank/DDBJ databases">
        <title>Sequencing the genomes of 1000 actinobacteria strains.</title>
        <authorList>
            <person name="Klenk H.-P."/>
        </authorList>
    </citation>
    <scope>NUCLEOTIDE SEQUENCE [LARGE SCALE GENOMIC DNA]</scope>
    <source>
        <strain evidence="3 4">DSM 11053</strain>
    </source>
</reference>
<dbReference type="RefSeq" id="WP_408631486.1">
    <property type="nucleotide sequence ID" value="NZ_JACHZG010000001.1"/>
</dbReference>
<dbReference type="PANTHER" id="PTHR42923">
    <property type="entry name" value="PROTOPORPHYRINOGEN OXIDASE"/>
    <property type="match status" value="1"/>
</dbReference>
<dbReference type="SUPFAM" id="SSF51905">
    <property type="entry name" value="FAD/NAD(P)-binding domain"/>
    <property type="match status" value="1"/>
</dbReference>
<keyword evidence="4" id="KW-1185">Reference proteome</keyword>
<evidence type="ECO:0000313" key="4">
    <source>
        <dbReference type="Proteomes" id="UP000565572"/>
    </source>
</evidence>
<comment type="caution">
    <text evidence="3">The sequence shown here is derived from an EMBL/GenBank/DDBJ whole genome shotgun (WGS) entry which is preliminary data.</text>
</comment>
<gene>
    <name evidence="3" type="ORF">FHX39_001934</name>
</gene>
<dbReference type="Gene3D" id="3.50.50.60">
    <property type="entry name" value="FAD/NAD(P)-binding domain"/>
    <property type="match status" value="1"/>
</dbReference>
<dbReference type="InterPro" id="IPR002937">
    <property type="entry name" value="Amino_oxidase"/>
</dbReference>
<evidence type="ECO:0000256" key="1">
    <source>
        <dbReference type="SAM" id="MobiDB-lite"/>
    </source>
</evidence>
<proteinExistence type="predicted"/>